<dbReference type="SUPFAM" id="SSF51735">
    <property type="entry name" value="NAD(P)-binding Rossmann-fold domains"/>
    <property type="match status" value="2"/>
</dbReference>
<comment type="catalytic activity">
    <reaction evidence="12">
        <text>19-(4-hydroxyphenyl)nonadecanoyl-[(phenol)carboxyphthiodiolenone synthase] + 2 (S)-methylmalonyl-CoA + 3 malonyl-CoA + 5 NADPH + 10 H(+) = C37-(phenol)carboxyphthiodiolenone-[(phenol)carboxyphthiodiolenone synthase] + 5 CO2 + 5 NADP(+) + 5 CoA + 2 H2O</text>
        <dbReference type="Rhea" id="RHEA:57760"/>
        <dbReference type="Rhea" id="RHEA-COMP:14273"/>
        <dbReference type="Rhea" id="RHEA-COMP:14990"/>
        <dbReference type="ChEBI" id="CHEBI:15377"/>
        <dbReference type="ChEBI" id="CHEBI:15378"/>
        <dbReference type="ChEBI" id="CHEBI:16526"/>
        <dbReference type="ChEBI" id="CHEBI:57287"/>
        <dbReference type="ChEBI" id="CHEBI:57327"/>
        <dbReference type="ChEBI" id="CHEBI:57384"/>
        <dbReference type="ChEBI" id="CHEBI:57783"/>
        <dbReference type="ChEBI" id="CHEBI:58349"/>
        <dbReference type="ChEBI" id="CHEBI:133301"/>
        <dbReference type="ChEBI" id="CHEBI:142260"/>
        <dbReference type="EC" id="2.3.1.292"/>
    </reaction>
</comment>
<dbReference type="PROSITE" id="PS50075">
    <property type="entry name" value="CARRIER"/>
    <property type="match status" value="1"/>
</dbReference>
<comment type="cofactor">
    <cofactor evidence="2">
        <name>pantetheine 4'-phosphate</name>
        <dbReference type="ChEBI" id="CHEBI:47942"/>
    </cofactor>
</comment>
<keyword evidence="8" id="KW-0560">Oxidoreductase</keyword>
<evidence type="ECO:0000256" key="14">
    <source>
        <dbReference type="ARBA" id="ARBA00052745"/>
    </source>
</evidence>
<dbReference type="GO" id="GO:0006633">
    <property type="term" value="P:fatty acid biosynthetic process"/>
    <property type="evidence" value="ECO:0007669"/>
    <property type="project" value="InterPro"/>
</dbReference>
<dbReference type="GO" id="GO:0034081">
    <property type="term" value="C:polyketide synthase complex"/>
    <property type="evidence" value="ECO:0007669"/>
    <property type="project" value="UniProtKB-ARBA"/>
</dbReference>
<dbReference type="PROSITE" id="PS00606">
    <property type="entry name" value="KS3_1"/>
    <property type="match status" value="1"/>
</dbReference>
<dbReference type="OrthoDB" id="499075at2"/>
<dbReference type="EC" id="2.3.1.292" evidence="16"/>
<dbReference type="FunFam" id="1.10.1200.10:FF:000005">
    <property type="entry name" value="Nonribosomal peptide synthetase 1"/>
    <property type="match status" value="1"/>
</dbReference>
<evidence type="ECO:0000256" key="4">
    <source>
        <dbReference type="ARBA" id="ARBA00022553"/>
    </source>
</evidence>
<dbReference type="Pfam" id="PF08659">
    <property type="entry name" value="KR"/>
    <property type="match status" value="1"/>
</dbReference>
<dbReference type="InterPro" id="IPR050091">
    <property type="entry name" value="PKS_NRPS_Biosynth_Enz"/>
</dbReference>
<evidence type="ECO:0000256" key="1">
    <source>
        <dbReference type="ARBA" id="ARBA00001937"/>
    </source>
</evidence>
<dbReference type="EMBL" id="CP021983">
    <property type="protein sequence ID" value="ASC71034.1"/>
    <property type="molecule type" value="Genomic_DNA"/>
</dbReference>
<dbReference type="InterPro" id="IPR016039">
    <property type="entry name" value="Thiolase-like"/>
</dbReference>
<dbReference type="InterPro" id="IPR016036">
    <property type="entry name" value="Malonyl_transacylase_ACP-bd"/>
</dbReference>
<evidence type="ECO:0000256" key="2">
    <source>
        <dbReference type="ARBA" id="ARBA00001957"/>
    </source>
</evidence>
<comment type="function">
    <text evidence="15">Part of the PpsABCDE complex involved in the biosynthesis of the lipid core common to phthiocerols and phenolphthiocerols by successive additions of malonyl-CoA or methylmalonyl-CoA extender units. PpsA can accept as substrate the activated forms of either icosanoyl (C20), docosanoyl (C22) or lignoceroyl (C24) groups from FadD26, or a (4-hydroxyphenyl)-C17 or (4-hydroxyphenyl)-C19 fatty acyl from FadD29. PpsA initiates the biosynthesis and extends its substrate using a malonyl-CoA extender unit. The PpsB and PpsC proteins add the second and third malonyl-CoA extender units. PpsD adds an (R)-methylmalonyl unit and PpsE adds a second (R)-methylmalonyl unit. The incorporation of the methylmalonyl units results in formation of two branched methyl groups in the elongated product.</text>
</comment>
<accession>A0A1Z3HL55</accession>
<evidence type="ECO:0000256" key="15">
    <source>
        <dbReference type="ARBA" id="ARBA00058455"/>
    </source>
</evidence>
<dbReference type="RefSeq" id="WP_080814319.1">
    <property type="nucleotide sequence ID" value="NZ_CP021983.2"/>
</dbReference>
<dbReference type="GO" id="GO:0071770">
    <property type="term" value="P:DIM/DIP cell wall layer assembly"/>
    <property type="evidence" value="ECO:0007669"/>
    <property type="project" value="TreeGrafter"/>
</dbReference>
<dbReference type="GO" id="GO:0004315">
    <property type="term" value="F:3-oxoacyl-[acyl-carrier-protein] synthase activity"/>
    <property type="evidence" value="ECO:0007669"/>
    <property type="project" value="InterPro"/>
</dbReference>
<keyword evidence="6" id="KW-0276">Fatty acid metabolism</keyword>
<comment type="catalytic activity">
    <reaction evidence="11">
        <text>17-(4-hydroxyphenyl)heptadecanoyl-[(phenol)carboxyphthiodiolenone synthase] + 2 (S)-methylmalonyl-CoA + 3 malonyl-CoA + 5 NADPH + 10 H(+) = C35-(phenol)carboxyphthiodiolenone-[(phenol)carboxyphthiodiolenone synthase] + 5 CO2 + 5 NADP(+) + 5 CoA + 2 H2O</text>
        <dbReference type="Rhea" id="RHEA:57756"/>
        <dbReference type="Rhea" id="RHEA-COMP:14272"/>
        <dbReference type="Rhea" id="RHEA-COMP:14989"/>
        <dbReference type="ChEBI" id="CHEBI:15377"/>
        <dbReference type="ChEBI" id="CHEBI:15378"/>
        <dbReference type="ChEBI" id="CHEBI:16526"/>
        <dbReference type="ChEBI" id="CHEBI:57287"/>
        <dbReference type="ChEBI" id="CHEBI:57327"/>
        <dbReference type="ChEBI" id="CHEBI:57384"/>
        <dbReference type="ChEBI" id="CHEBI:57783"/>
        <dbReference type="ChEBI" id="CHEBI:58349"/>
        <dbReference type="ChEBI" id="CHEBI:133300"/>
        <dbReference type="ChEBI" id="CHEBI:142259"/>
        <dbReference type="EC" id="2.3.1.292"/>
    </reaction>
</comment>
<dbReference type="FunFam" id="3.40.366.10:FF:000002">
    <property type="entry name" value="Probable polyketide synthase 2"/>
    <property type="match status" value="1"/>
</dbReference>
<keyword evidence="7" id="KW-0521">NADP</keyword>
<evidence type="ECO:0000259" key="22">
    <source>
        <dbReference type="PROSITE" id="PS52004"/>
    </source>
</evidence>
<dbReference type="InterPro" id="IPR001227">
    <property type="entry name" value="Ac_transferase_dom_sf"/>
</dbReference>
<dbReference type="FunFam" id="3.40.47.10:FF:000042">
    <property type="entry name" value="Polyketide synthase Pks13"/>
    <property type="match status" value="1"/>
</dbReference>
<dbReference type="InterPro" id="IPR014030">
    <property type="entry name" value="Ketoacyl_synth_N"/>
</dbReference>
<reference evidence="23 24" key="1">
    <citation type="journal article" date="2016" name="Biochim. Biophys. Acta">
        <title>Characterization of red-shifted phycobilisomes isolated from the chlorophyll f-containing cyanobacterium Halomicronema hongdechloris.</title>
        <authorList>
            <person name="Li Y."/>
            <person name="Lin Y."/>
            <person name="Garvey C.J."/>
            <person name="Birch D."/>
            <person name="Corkery R.W."/>
            <person name="Loughlin P.C."/>
            <person name="Scheer H."/>
            <person name="Willows R.D."/>
            <person name="Chen M."/>
        </authorList>
    </citation>
    <scope>NUCLEOTIDE SEQUENCE [LARGE SCALE GENOMIC DNA]</scope>
    <source>
        <strain evidence="23 24">C2206</strain>
    </source>
</reference>
<evidence type="ECO:0000256" key="9">
    <source>
        <dbReference type="ARBA" id="ARBA00023098"/>
    </source>
</evidence>
<sequence length="1543" mass="169107">MATDLQINKNISPKDEIAIIAMSGCFPRANNAEQLWRNLQGGIESISFFADEELLAAGVDDNMLNDPHYVKAGTLLDDIDKFDADFFGFTPREAEIADPQQRLLIECVWEALEQAGYDPEQYSGPIGLFTGAGLSTYSLNNLYPNRQWLESAAGLEVLTRNDKDYLSTSISYKLNLKGPSLTIQTACSTSLVAVHLACQSLLNGESDLAIAGGVTIKVPQKTGYLYQEGGIASADGHCRAFDANAKGTVFGNGVGVVALKRLEDALTEGDRILAVIKGSAINNDGAQKIGYTAPSIDGQAAVISEALAVAEVNPDTISYIEAHGTGTSLGDPIELAALTQAFRTGTDRCGFCAIGSVKTNIGHLDTAAGVAGLIKTVLALQHRQIPPSLHFEQPNPQIDFEASPFYVNTRLQPWAANGTPRRAGISSFGIGGTNAHVVLEEAPALPPSGASRPWQILPLSAKTPTALETATTQLADYLQQHPDANLADVAYTLQVGRRPFEHRRLVVCRNLETAVQALGDPTSPSVLTQLSDDEHQPIVFMFSGQGAQYLHMGRELYEHEPVFREQVDGCCELLHPHLGLDLRQVLYGDSPKDDAAAQLRQTAIAQPALFVVEYALAQLWMSWGIRPEAMIGHSIGEYVAACLAGIFSLEDALTLVAARGRLMQQMPAGAMLSVPLSGAEIHPWLSDQLSLASLNAPALSVVSGSDAAIEALQQRLSDHGIKSRRLHTSHAFHSSMMEPVLRPFMAQLQSLSLNPPQIPVVSNLTGTWLTAAKATNPSYWANHLRQPVQFAAGMATLLQEPKYIFLEVGPGRTLSTFAKQQTTEALVLTSLRHPQDTTSDQAGILTTLGRLWLAGVPANWSGFTAHESRRRVLLPTYPFERKRYWIDPPQGSAESSQPHLSELKRKPDPADWFYLPTWQRTLLPKPDVNQPHHWLLLTDTCGIGDGLANRLNQLGHSVITVSLGKQFSQLSSICYEINPQEQQSYDALIQALKASDQIPEKIVHLWGVTAESETPLPSSAQEFQPYQKRGFYSLLFLTRAIAQQLTNPLEIYVVTDQIYEVTGGESLIPAKATVLGPCKVIPQEYPQLTCRSIDIQVPKSAYIDTLIEQLLAECTTSSTHPVIAYRGNHRWTQTFEPIRLPATQKIHPRLRQNGIYLLVGDLVDGMGLSFAQSLIEKTKAKIAFIGHLGLPHRESWQAWLDTHDGSDQTSDIIRQLQVLEDKAEVFLIEFNDTQTDQIQAAIHQVLEHFGKIHGVLYLPEITAEKAVSAIEEIDLTDCEQHFQKIYSLSSLCNALQGISLDFCLLQSSMSCVLGGLGLANYAAAYLSMDAIIHQQNQMQKEIPWLSVNRQAFHTGRKTESQSESLPDLSTELAMTPGEVWEAFLRVLARVDAGQVVASTGDLQQRFDQSIKLEPKKSLEVLKQHARPNVQSTYVAPQNDVEVAIAHIWQTLIGIEQVGIHDNFFELGGHSLLAVQVTSRLREIFQVDLPLKAILFDAPTVAGLATIISEQQSHLETEHEIAAFVEEIQNLSPEEIDQALAQEL</sequence>
<dbReference type="Gene3D" id="3.30.70.3290">
    <property type="match status" value="1"/>
</dbReference>
<keyword evidence="10" id="KW-0511">Multifunctional enzyme</keyword>
<dbReference type="SUPFAM" id="SSF53901">
    <property type="entry name" value="Thiolase-like"/>
    <property type="match status" value="1"/>
</dbReference>
<dbReference type="SUPFAM" id="SSF52151">
    <property type="entry name" value="FabD/lysophospholipase-like"/>
    <property type="match status" value="1"/>
</dbReference>
<evidence type="ECO:0000256" key="11">
    <source>
        <dbReference type="ARBA" id="ARBA00050973"/>
    </source>
</evidence>
<dbReference type="Pfam" id="PF02801">
    <property type="entry name" value="Ketoacyl-synt_C"/>
    <property type="match status" value="1"/>
</dbReference>
<dbReference type="STRING" id="1641165.XM38_27560"/>
<dbReference type="PANTHER" id="PTHR43775">
    <property type="entry name" value="FATTY ACID SYNTHASE"/>
    <property type="match status" value="1"/>
</dbReference>
<evidence type="ECO:0000256" key="20">
    <source>
        <dbReference type="ARBA" id="ARBA00084020"/>
    </source>
</evidence>
<evidence type="ECO:0000256" key="3">
    <source>
        <dbReference type="ARBA" id="ARBA00022450"/>
    </source>
</evidence>
<dbReference type="InterPro" id="IPR016035">
    <property type="entry name" value="Acyl_Trfase/lysoPLipase"/>
</dbReference>
<evidence type="ECO:0000256" key="12">
    <source>
        <dbReference type="ARBA" id="ARBA00051971"/>
    </source>
</evidence>
<dbReference type="SMART" id="SM00823">
    <property type="entry name" value="PKS_PP"/>
    <property type="match status" value="1"/>
</dbReference>
<dbReference type="KEGG" id="hhg:XM38_019830"/>
<evidence type="ECO:0000256" key="8">
    <source>
        <dbReference type="ARBA" id="ARBA00023002"/>
    </source>
</evidence>
<dbReference type="Gene3D" id="3.30.70.250">
    <property type="entry name" value="Malonyl-CoA ACP transacylase, ACP-binding"/>
    <property type="match status" value="1"/>
</dbReference>
<organism evidence="23 24">
    <name type="scientific">Halomicronema hongdechloris C2206</name>
    <dbReference type="NCBI Taxonomy" id="1641165"/>
    <lineage>
        <taxon>Bacteria</taxon>
        <taxon>Bacillati</taxon>
        <taxon>Cyanobacteriota</taxon>
        <taxon>Cyanophyceae</taxon>
        <taxon>Nodosilineales</taxon>
        <taxon>Nodosilineaceae</taxon>
        <taxon>Halomicronema</taxon>
    </lineage>
</organism>
<dbReference type="InterPro" id="IPR036736">
    <property type="entry name" value="ACP-like_sf"/>
</dbReference>
<dbReference type="Pfam" id="PF00550">
    <property type="entry name" value="PP-binding"/>
    <property type="match status" value="1"/>
</dbReference>
<evidence type="ECO:0000256" key="19">
    <source>
        <dbReference type="ARBA" id="ARBA00078169"/>
    </source>
</evidence>
<dbReference type="InterPro" id="IPR014031">
    <property type="entry name" value="Ketoacyl_synth_C"/>
</dbReference>
<keyword evidence="3" id="KW-0596">Phosphopantetheine</keyword>
<dbReference type="PROSITE" id="PS52004">
    <property type="entry name" value="KS3_2"/>
    <property type="match status" value="1"/>
</dbReference>
<feature type="domain" description="Ketosynthase family 3 (KS3)" evidence="22">
    <location>
        <begin position="14"/>
        <end position="441"/>
    </location>
</feature>
<dbReference type="Pfam" id="PF00109">
    <property type="entry name" value="ketoacyl-synt"/>
    <property type="match status" value="1"/>
</dbReference>
<dbReference type="InterPro" id="IPR049490">
    <property type="entry name" value="C883_1060-like_KR_N"/>
</dbReference>
<dbReference type="InterPro" id="IPR020841">
    <property type="entry name" value="PKS_Beta-ketoAc_synthase_dom"/>
</dbReference>
<dbReference type="SMART" id="SM00822">
    <property type="entry name" value="PKS_KR"/>
    <property type="match status" value="1"/>
</dbReference>
<dbReference type="InterPro" id="IPR057326">
    <property type="entry name" value="KR_dom"/>
</dbReference>
<dbReference type="GO" id="GO:0005886">
    <property type="term" value="C:plasma membrane"/>
    <property type="evidence" value="ECO:0007669"/>
    <property type="project" value="TreeGrafter"/>
</dbReference>
<dbReference type="CDD" id="cd00833">
    <property type="entry name" value="PKS"/>
    <property type="match status" value="1"/>
</dbReference>
<dbReference type="SMART" id="SM00827">
    <property type="entry name" value="PKS_AT"/>
    <property type="match status" value="1"/>
</dbReference>
<dbReference type="PANTHER" id="PTHR43775:SF51">
    <property type="entry name" value="INACTIVE PHENOLPHTHIOCEROL SYNTHESIS POLYKETIDE SYNTHASE TYPE I PKS1-RELATED"/>
    <property type="match status" value="1"/>
</dbReference>
<dbReference type="SUPFAM" id="SSF47336">
    <property type="entry name" value="ACP-like"/>
    <property type="match status" value="1"/>
</dbReference>
<dbReference type="GO" id="GO:0004312">
    <property type="term" value="F:fatty acid synthase activity"/>
    <property type="evidence" value="ECO:0007669"/>
    <property type="project" value="TreeGrafter"/>
</dbReference>
<gene>
    <name evidence="23" type="ORF">XM38_019830</name>
</gene>
<name>A0A1Z3HL55_9CYAN</name>
<comment type="cofactor">
    <cofactor evidence="1">
        <name>NADP(+)</name>
        <dbReference type="ChEBI" id="CHEBI:58349"/>
    </cofactor>
</comment>
<dbReference type="InterPro" id="IPR006162">
    <property type="entry name" value="Ppantetheine_attach_site"/>
</dbReference>
<evidence type="ECO:0000256" key="7">
    <source>
        <dbReference type="ARBA" id="ARBA00022857"/>
    </source>
</evidence>
<dbReference type="Pfam" id="PF22621">
    <property type="entry name" value="CurL-like_PKS_C"/>
    <property type="match status" value="1"/>
</dbReference>
<dbReference type="InterPro" id="IPR018201">
    <property type="entry name" value="Ketoacyl_synth_AS"/>
</dbReference>
<evidence type="ECO:0000256" key="13">
    <source>
        <dbReference type="ARBA" id="ARBA00052119"/>
    </source>
</evidence>
<dbReference type="Gene3D" id="3.40.47.10">
    <property type="match status" value="1"/>
</dbReference>
<keyword evidence="24" id="KW-1185">Reference proteome</keyword>
<protein>
    <recommendedName>
        <fullName evidence="17">Phenolphthiocerol/phthiocerol polyketide synthase subunit E</fullName>
        <ecNumber evidence="16">2.3.1.292</ecNumber>
    </recommendedName>
    <alternativeName>
        <fullName evidence="19">(Phenol)carboxyphthiodiolenone synthase subunit E</fullName>
    </alternativeName>
    <alternativeName>
        <fullName evidence="20">Beta-ketoacyl-acyl-carrier-protein synthase I</fullName>
    </alternativeName>
    <alternativeName>
        <fullName evidence="18">Phthiocerol synthesis polyketide synthase type I PpsE</fullName>
    </alternativeName>
</protein>
<comment type="catalytic activity">
    <reaction evidence="13">
        <text>docosanoyl-[(phenol)carboxyphthiodiolenone synthase] + 2 (S)-methylmalonyl-CoA + 3 malonyl-CoA + 5 NADPH + 10 H(+) = C34-carboxyphthiodiolenone-[(phenol)carboxyphthiodiolenone synthase] + 5 CO2 + 5 NADP(+) + 5 CoA + 2 H2O</text>
        <dbReference type="Rhea" id="RHEA:57752"/>
        <dbReference type="Rhea" id="RHEA-COMP:14987"/>
        <dbReference type="Rhea" id="RHEA-COMP:14988"/>
        <dbReference type="ChEBI" id="CHEBI:15377"/>
        <dbReference type="ChEBI" id="CHEBI:15378"/>
        <dbReference type="ChEBI" id="CHEBI:16526"/>
        <dbReference type="ChEBI" id="CHEBI:57287"/>
        <dbReference type="ChEBI" id="CHEBI:57327"/>
        <dbReference type="ChEBI" id="CHEBI:57384"/>
        <dbReference type="ChEBI" id="CHEBI:57783"/>
        <dbReference type="ChEBI" id="CHEBI:58349"/>
        <dbReference type="ChEBI" id="CHEBI:142237"/>
        <dbReference type="ChEBI" id="CHEBI:142238"/>
        <dbReference type="EC" id="2.3.1.292"/>
    </reaction>
</comment>
<dbReference type="PROSITE" id="PS00012">
    <property type="entry name" value="PHOSPHOPANTETHEINE"/>
    <property type="match status" value="1"/>
</dbReference>
<evidence type="ECO:0000256" key="5">
    <source>
        <dbReference type="ARBA" id="ARBA00022679"/>
    </source>
</evidence>
<dbReference type="InterPro" id="IPR020806">
    <property type="entry name" value="PKS_PP-bd"/>
</dbReference>
<evidence type="ECO:0000256" key="16">
    <source>
        <dbReference type="ARBA" id="ARBA00066974"/>
    </source>
</evidence>
<proteinExistence type="predicted"/>
<comment type="catalytic activity">
    <reaction evidence="14">
        <text>icosanoyl-[(phenol)carboxyphthiodiolenone synthase] + 2 (S)-methylmalonyl-CoA + 3 malonyl-CoA + 5 NADPH + 10 H(+) = C32-carboxyphthiodiolenone-[(phenol)carboxyphthiodiolenone synthase] + 5 CO2 + 5 NADP(+) + 5 CoA + 2 H2O</text>
        <dbReference type="Rhea" id="RHEA:57748"/>
        <dbReference type="Rhea" id="RHEA-COMP:14985"/>
        <dbReference type="Rhea" id="RHEA-COMP:14986"/>
        <dbReference type="ChEBI" id="CHEBI:15377"/>
        <dbReference type="ChEBI" id="CHEBI:15378"/>
        <dbReference type="ChEBI" id="CHEBI:16526"/>
        <dbReference type="ChEBI" id="CHEBI:57287"/>
        <dbReference type="ChEBI" id="CHEBI:57327"/>
        <dbReference type="ChEBI" id="CHEBI:57384"/>
        <dbReference type="ChEBI" id="CHEBI:57783"/>
        <dbReference type="ChEBI" id="CHEBI:58349"/>
        <dbReference type="ChEBI" id="CHEBI:87848"/>
        <dbReference type="ChEBI" id="CHEBI:142236"/>
        <dbReference type="EC" id="2.3.1.292"/>
    </reaction>
</comment>
<dbReference type="Gene3D" id="1.10.1200.10">
    <property type="entry name" value="ACP-like"/>
    <property type="match status" value="1"/>
</dbReference>
<dbReference type="InterPro" id="IPR014043">
    <property type="entry name" value="Acyl_transferase_dom"/>
</dbReference>
<dbReference type="GO" id="GO:0016491">
    <property type="term" value="F:oxidoreductase activity"/>
    <property type="evidence" value="ECO:0007669"/>
    <property type="project" value="UniProtKB-KW"/>
</dbReference>
<dbReference type="InterPro" id="IPR013968">
    <property type="entry name" value="PKS_KR"/>
</dbReference>
<dbReference type="Pfam" id="PF00698">
    <property type="entry name" value="Acyl_transf_1"/>
    <property type="match status" value="1"/>
</dbReference>
<dbReference type="Gene3D" id="3.40.366.10">
    <property type="entry name" value="Malonyl-Coenzyme A Acyl Carrier Protein, domain 2"/>
    <property type="match status" value="1"/>
</dbReference>
<evidence type="ECO:0000259" key="21">
    <source>
        <dbReference type="PROSITE" id="PS50075"/>
    </source>
</evidence>
<evidence type="ECO:0000256" key="17">
    <source>
        <dbReference type="ARBA" id="ARBA00073623"/>
    </source>
</evidence>
<evidence type="ECO:0000256" key="18">
    <source>
        <dbReference type="ARBA" id="ARBA00075053"/>
    </source>
</evidence>
<dbReference type="GO" id="GO:0031177">
    <property type="term" value="F:phosphopantetheine binding"/>
    <property type="evidence" value="ECO:0007669"/>
    <property type="project" value="InterPro"/>
</dbReference>
<dbReference type="SUPFAM" id="SSF55048">
    <property type="entry name" value="Probable ACP-binding domain of malonyl-CoA ACP transacylase"/>
    <property type="match status" value="1"/>
</dbReference>
<dbReference type="InterPro" id="IPR009081">
    <property type="entry name" value="PP-bd_ACP"/>
</dbReference>
<dbReference type="Pfam" id="PF21394">
    <property type="entry name" value="Beta-ketacyl_N"/>
    <property type="match status" value="1"/>
</dbReference>
<evidence type="ECO:0000313" key="23">
    <source>
        <dbReference type="EMBL" id="ASC71034.1"/>
    </source>
</evidence>
<dbReference type="SMART" id="SM00825">
    <property type="entry name" value="PKS_KS"/>
    <property type="match status" value="1"/>
</dbReference>
<evidence type="ECO:0000256" key="10">
    <source>
        <dbReference type="ARBA" id="ARBA00023268"/>
    </source>
</evidence>
<dbReference type="InterPro" id="IPR036291">
    <property type="entry name" value="NAD(P)-bd_dom_sf"/>
</dbReference>
<keyword evidence="4" id="KW-0597">Phosphoprotein</keyword>
<dbReference type="Gene3D" id="3.40.50.720">
    <property type="entry name" value="NAD(P)-binding Rossmann-like Domain"/>
    <property type="match status" value="1"/>
</dbReference>
<keyword evidence="5" id="KW-0808">Transferase</keyword>
<evidence type="ECO:0000256" key="6">
    <source>
        <dbReference type="ARBA" id="ARBA00022832"/>
    </source>
</evidence>
<feature type="domain" description="Carrier" evidence="21">
    <location>
        <begin position="1435"/>
        <end position="1511"/>
    </location>
</feature>
<keyword evidence="9" id="KW-0443">Lipid metabolism</keyword>
<dbReference type="Proteomes" id="UP000191901">
    <property type="component" value="Chromosome"/>
</dbReference>
<evidence type="ECO:0000313" key="24">
    <source>
        <dbReference type="Proteomes" id="UP000191901"/>
    </source>
</evidence>